<keyword evidence="1" id="KW-0732">Signal</keyword>
<dbReference type="RefSeq" id="WP_249250424.1">
    <property type="nucleotide sequence ID" value="NZ_JAKIKT010000009.1"/>
</dbReference>
<dbReference type="EMBL" id="JAKIKT010000009">
    <property type="protein sequence ID" value="MCL2915863.1"/>
    <property type="molecule type" value="Genomic_DNA"/>
</dbReference>
<proteinExistence type="predicted"/>
<gene>
    <name evidence="2" type="ORF">L2725_19155</name>
</gene>
<evidence type="ECO:0000256" key="1">
    <source>
        <dbReference type="SAM" id="SignalP"/>
    </source>
</evidence>
<dbReference type="Proteomes" id="UP001202831">
    <property type="component" value="Unassembled WGS sequence"/>
</dbReference>
<protein>
    <submittedName>
        <fullName evidence="2">Uncharacterized protein</fullName>
    </submittedName>
</protein>
<reference evidence="2 3" key="1">
    <citation type="submission" date="2022-01" db="EMBL/GenBank/DDBJ databases">
        <title>Whole genome-based taxonomy of the Shewanellaceae.</title>
        <authorList>
            <person name="Martin-Rodriguez A.J."/>
        </authorList>
    </citation>
    <scope>NUCLEOTIDE SEQUENCE [LARGE SCALE GENOMIC DNA]</scope>
    <source>
        <strain evidence="2 3">DSM 21332</strain>
    </source>
</reference>
<evidence type="ECO:0000313" key="3">
    <source>
        <dbReference type="Proteomes" id="UP001202831"/>
    </source>
</evidence>
<feature type="signal peptide" evidence="1">
    <location>
        <begin position="1"/>
        <end position="21"/>
    </location>
</feature>
<name>A0ABT0NBL5_9GAMM</name>
<comment type="caution">
    <text evidence="2">The sequence shown here is derived from an EMBL/GenBank/DDBJ whole genome shotgun (WGS) entry which is preliminary data.</text>
</comment>
<organism evidence="2 3">
    <name type="scientific">Shewanella corallii</name>
    <dbReference type="NCBI Taxonomy" id="560080"/>
    <lineage>
        <taxon>Bacteria</taxon>
        <taxon>Pseudomonadati</taxon>
        <taxon>Pseudomonadota</taxon>
        <taxon>Gammaproteobacteria</taxon>
        <taxon>Alteromonadales</taxon>
        <taxon>Shewanellaceae</taxon>
        <taxon>Shewanella</taxon>
    </lineage>
</organism>
<keyword evidence="3" id="KW-1185">Reference proteome</keyword>
<sequence>MKVKLLAAAASLALLPGIAMADDSAEIYGQSLTVSLPLDWKKVHDRELGGMHSVEFVPEGQTMAEWQEIICLQGFEGMASRVDVSEFLDAFAARYQESCQGDWTFDSFGEMTEAQGVHAVIGCSRITNQHSTGGKSKYLAEMGYFQVLAGPRDLYLLHRSSRGPDYQSMKREYSDYTSHKLSSLKLTPTSN</sequence>
<evidence type="ECO:0000313" key="2">
    <source>
        <dbReference type="EMBL" id="MCL2915863.1"/>
    </source>
</evidence>
<feature type="chain" id="PRO_5047174954" evidence="1">
    <location>
        <begin position="22"/>
        <end position="191"/>
    </location>
</feature>
<accession>A0ABT0NBL5</accession>